<dbReference type="EMBL" id="CM055729">
    <property type="protein sequence ID" value="KAJ8014886.1"/>
    <property type="molecule type" value="Genomic_DNA"/>
</dbReference>
<evidence type="ECO:0000313" key="2">
    <source>
        <dbReference type="Proteomes" id="UP001157502"/>
    </source>
</evidence>
<comment type="caution">
    <text evidence="1">The sequence shown here is derived from an EMBL/GenBank/DDBJ whole genome shotgun (WGS) entry which is preliminary data.</text>
</comment>
<organism evidence="1 2">
    <name type="scientific">Dallia pectoralis</name>
    <name type="common">Alaska blackfish</name>
    <dbReference type="NCBI Taxonomy" id="75939"/>
    <lineage>
        <taxon>Eukaryota</taxon>
        <taxon>Metazoa</taxon>
        <taxon>Chordata</taxon>
        <taxon>Craniata</taxon>
        <taxon>Vertebrata</taxon>
        <taxon>Euteleostomi</taxon>
        <taxon>Actinopterygii</taxon>
        <taxon>Neopterygii</taxon>
        <taxon>Teleostei</taxon>
        <taxon>Protacanthopterygii</taxon>
        <taxon>Esociformes</taxon>
        <taxon>Umbridae</taxon>
        <taxon>Dallia</taxon>
    </lineage>
</organism>
<evidence type="ECO:0000313" key="1">
    <source>
        <dbReference type="EMBL" id="KAJ8014886.1"/>
    </source>
</evidence>
<name>A0ACC2HGK6_DALPE</name>
<sequence length="117" mass="12506">MLTSLTNRRGHAGSRENGLRTEQPGESVGFGVWKWANSSSSPELPTGSRGRPFRPTVPPQPGLHRSTGVGSLLEPCLPPGNTANSGIHAGLQSKLLVAIPFYYIPEFSAAYFICARS</sequence>
<protein>
    <submittedName>
        <fullName evidence="1">Uncharacterized protein</fullName>
    </submittedName>
</protein>
<reference evidence="1" key="1">
    <citation type="submission" date="2021-05" db="EMBL/GenBank/DDBJ databases">
        <authorList>
            <person name="Pan Q."/>
            <person name="Jouanno E."/>
            <person name="Zahm M."/>
            <person name="Klopp C."/>
            <person name="Cabau C."/>
            <person name="Louis A."/>
            <person name="Berthelot C."/>
            <person name="Parey E."/>
            <person name="Roest Crollius H."/>
            <person name="Montfort J."/>
            <person name="Robinson-Rechavi M."/>
            <person name="Bouchez O."/>
            <person name="Lampietro C."/>
            <person name="Lopez Roques C."/>
            <person name="Donnadieu C."/>
            <person name="Postlethwait J."/>
            <person name="Bobe J."/>
            <person name="Dillon D."/>
            <person name="Chandos A."/>
            <person name="von Hippel F."/>
            <person name="Guiguen Y."/>
        </authorList>
    </citation>
    <scope>NUCLEOTIDE SEQUENCE</scope>
    <source>
        <strain evidence="1">YG-Jan2019</strain>
    </source>
</reference>
<gene>
    <name evidence="1" type="ORF">DPEC_G00020440</name>
</gene>
<keyword evidence="2" id="KW-1185">Reference proteome</keyword>
<dbReference type="Proteomes" id="UP001157502">
    <property type="component" value="Chromosome 2"/>
</dbReference>
<proteinExistence type="predicted"/>
<accession>A0ACC2HGK6</accession>